<proteinExistence type="predicted"/>
<evidence type="ECO:0000313" key="5">
    <source>
        <dbReference type="Proteomes" id="UP000836402"/>
    </source>
</evidence>
<dbReference type="EMBL" id="CAJHJG010003749">
    <property type="protein sequence ID" value="CAD6935106.1"/>
    <property type="molecule type" value="Genomic_DNA"/>
</dbReference>
<organism evidence="3 4">
    <name type="scientific">Tilletia caries</name>
    <name type="common">wheat bunt fungus</name>
    <dbReference type="NCBI Taxonomy" id="13290"/>
    <lineage>
        <taxon>Eukaryota</taxon>
        <taxon>Fungi</taxon>
        <taxon>Dikarya</taxon>
        <taxon>Basidiomycota</taxon>
        <taxon>Ustilaginomycotina</taxon>
        <taxon>Exobasidiomycetes</taxon>
        <taxon>Tilletiales</taxon>
        <taxon>Tilletiaceae</taxon>
        <taxon>Tilletia</taxon>
    </lineage>
</organism>
<evidence type="ECO:0000313" key="4">
    <source>
        <dbReference type="Proteomes" id="UP000077671"/>
    </source>
</evidence>
<protein>
    <submittedName>
        <fullName evidence="3">Uncharacterized protein</fullName>
    </submittedName>
</protein>
<feature type="region of interest" description="Disordered" evidence="1">
    <location>
        <begin position="119"/>
        <end position="152"/>
    </location>
</feature>
<dbReference type="Proteomes" id="UP000836402">
    <property type="component" value="Unassembled WGS sequence"/>
</dbReference>
<accession>A0A177UV57</accession>
<dbReference type="EMBL" id="LWDD02000172">
    <property type="protein sequence ID" value="KAE8263101.1"/>
    <property type="molecule type" value="Genomic_DNA"/>
</dbReference>
<evidence type="ECO:0000313" key="2">
    <source>
        <dbReference type="EMBL" id="CAD6935106.1"/>
    </source>
</evidence>
<sequence length="152" mass="16899">MPSDLDDEANEEMVLPFRIVGAELEHRDAVETLHSPAPNTRDKAAADIVLLQPLQHLSPVWTQAASNCREPSIDQAQVPSLLRLILLALSKSYYMVGCVGEATEALDSRTASIPLARQISETQQSTRHSTWQETSKRISSRLRSTQRKAHQS</sequence>
<keyword evidence="5" id="KW-1185">Reference proteome</keyword>
<name>A0A177UV57_9BASI</name>
<comment type="caution">
    <text evidence="3">The sequence shown here is derived from an EMBL/GenBank/DDBJ whole genome shotgun (WGS) entry which is preliminary data.</text>
</comment>
<evidence type="ECO:0000256" key="1">
    <source>
        <dbReference type="SAM" id="MobiDB-lite"/>
    </source>
</evidence>
<reference evidence="3" key="1">
    <citation type="submission" date="2016-04" db="EMBL/GenBank/DDBJ databases">
        <authorList>
            <person name="Nguyen H.D."/>
            <person name="Kesanakurti P."/>
            <person name="Cullis J."/>
            <person name="Levesque C.A."/>
            <person name="Hambleton S."/>
        </authorList>
    </citation>
    <scope>NUCLEOTIDE SEQUENCE</scope>
    <source>
        <strain evidence="3">DAOMC 238032</strain>
    </source>
</reference>
<gene>
    <name evidence="3" type="ORF">A4X03_0g1925</name>
    <name evidence="2" type="ORF">JKIAZH3_G3021</name>
</gene>
<dbReference type="AlphaFoldDB" id="A0A177UV57"/>
<reference evidence="2" key="3">
    <citation type="submission" date="2020-10" db="EMBL/GenBank/DDBJ databases">
        <authorList>
            <person name="Sedaghatjoo S."/>
        </authorList>
    </citation>
    <scope>NUCLEOTIDE SEQUENCE</scope>
    <source>
        <strain evidence="2">AZH3</strain>
    </source>
</reference>
<dbReference type="Proteomes" id="UP000077671">
    <property type="component" value="Unassembled WGS sequence"/>
</dbReference>
<reference evidence="3" key="2">
    <citation type="journal article" date="2019" name="IMA Fungus">
        <title>Genome sequencing and comparison of five Tilletia species to identify candidate genes for the detection of regulated species infecting wheat.</title>
        <authorList>
            <person name="Nguyen H.D.T."/>
            <person name="Sultana T."/>
            <person name="Kesanakurti P."/>
            <person name="Hambleton S."/>
        </authorList>
    </citation>
    <scope>NUCLEOTIDE SEQUENCE</scope>
    <source>
        <strain evidence="3">DAOMC 238032</strain>
    </source>
</reference>
<evidence type="ECO:0000313" key="3">
    <source>
        <dbReference type="EMBL" id="KAE8263101.1"/>
    </source>
</evidence>
<feature type="compositionally biased region" description="Polar residues" evidence="1">
    <location>
        <begin position="119"/>
        <end position="133"/>
    </location>
</feature>
<feature type="compositionally biased region" description="Basic residues" evidence="1">
    <location>
        <begin position="138"/>
        <end position="152"/>
    </location>
</feature>